<proteinExistence type="predicted"/>
<accession>A0ABU7CXL4</accession>
<dbReference type="Proteomes" id="UP001352852">
    <property type="component" value="Unassembled WGS sequence"/>
</dbReference>
<feature type="region of interest" description="Disordered" evidence="1">
    <location>
        <begin position="37"/>
        <end position="84"/>
    </location>
</feature>
<evidence type="ECO:0000313" key="3">
    <source>
        <dbReference type="Proteomes" id="UP001352852"/>
    </source>
</evidence>
<dbReference type="EMBL" id="JAHUTJ010009299">
    <property type="protein sequence ID" value="MED6267678.1"/>
    <property type="molecule type" value="Genomic_DNA"/>
</dbReference>
<reference evidence="2 3" key="1">
    <citation type="submission" date="2021-06" db="EMBL/GenBank/DDBJ databases">
        <authorList>
            <person name="Palmer J.M."/>
        </authorList>
    </citation>
    <scope>NUCLEOTIDE SEQUENCE [LARGE SCALE GENOMIC DNA]</scope>
    <source>
        <strain evidence="2 3">CL_MEX2019</strain>
        <tissue evidence="2">Muscle</tissue>
    </source>
</reference>
<evidence type="ECO:0000256" key="1">
    <source>
        <dbReference type="SAM" id="MobiDB-lite"/>
    </source>
</evidence>
<keyword evidence="3" id="KW-1185">Reference proteome</keyword>
<organism evidence="2 3">
    <name type="scientific">Characodon lateralis</name>
    <dbReference type="NCBI Taxonomy" id="208331"/>
    <lineage>
        <taxon>Eukaryota</taxon>
        <taxon>Metazoa</taxon>
        <taxon>Chordata</taxon>
        <taxon>Craniata</taxon>
        <taxon>Vertebrata</taxon>
        <taxon>Euteleostomi</taxon>
        <taxon>Actinopterygii</taxon>
        <taxon>Neopterygii</taxon>
        <taxon>Teleostei</taxon>
        <taxon>Neoteleostei</taxon>
        <taxon>Acanthomorphata</taxon>
        <taxon>Ovalentaria</taxon>
        <taxon>Atherinomorphae</taxon>
        <taxon>Cyprinodontiformes</taxon>
        <taxon>Goodeidae</taxon>
        <taxon>Characodon</taxon>
    </lineage>
</organism>
<name>A0ABU7CXL4_9TELE</name>
<comment type="caution">
    <text evidence="2">The sequence shown here is derived from an EMBL/GenBank/DDBJ whole genome shotgun (WGS) entry which is preliminary data.</text>
</comment>
<gene>
    <name evidence="2" type="ORF">CHARACLAT_014635</name>
</gene>
<feature type="compositionally biased region" description="Basic residues" evidence="1">
    <location>
        <begin position="60"/>
        <end position="73"/>
    </location>
</feature>
<sequence length="84" mass="9677">MRGWASQISLGLKTNQRIQLDPLSCPRCGTIHPHKRTIIGGTPLYPYPHLRLTEEDTERRKKTGEKKRERRGGKIAPEEEYHTG</sequence>
<protein>
    <submittedName>
        <fullName evidence="2">Uncharacterized protein</fullName>
    </submittedName>
</protein>
<evidence type="ECO:0000313" key="2">
    <source>
        <dbReference type="EMBL" id="MED6267678.1"/>
    </source>
</evidence>